<accession>A0A2N6CSB7</accession>
<organism evidence="1 2">
    <name type="scientific">Sedimenticola selenatireducens</name>
    <dbReference type="NCBI Taxonomy" id="191960"/>
    <lineage>
        <taxon>Bacteria</taxon>
        <taxon>Pseudomonadati</taxon>
        <taxon>Pseudomonadota</taxon>
        <taxon>Gammaproteobacteria</taxon>
        <taxon>Chromatiales</taxon>
        <taxon>Sedimenticolaceae</taxon>
        <taxon>Sedimenticola</taxon>
    </lineage>
</organism>
<comment type="caution">
    <text evidence="1">The sequence shown here is derived from an EMBL/GenBank/DDBJ whole genome shotgun (WGS) entry which is preliminary data.</text>
</comment>
<protein>
    <submittedName>
        <fullName evidence="1">Uncharacterized protein</fullName>
    </submittedName>
</protein>
<dbReference type="Proteomes" id="UP000235015">
    <property type="component" value="Unassembled WGS sequence"/>
</dbReference>
<sequence length="73" mass="7875">MIPVNGIAEKAMIRSILLMLSVFLKINRLQDRVRSRLLCVVRGLAAGLGGVRSDLPVVEQAGYLINYPGPGGQ</sequence>
<dbReference type="AlphaFoldDB" id="A0A2N6CSB7"/>
<dbReference type="RefSeq" id="WP_157606892.1">
    <property type="nucleotide sequence ID" value="NZ_PKUN01000030.1"/>
</dbReference>
<proteinExistence type="predicted"/>
<name>A0A2N6CSB7_9GAMM</name>
<evidence type="ECO:0000313" key="2">
    <source>
        <dbReference type="Proteomes" id="UP000235015"/>
    </source>
</evidence>
<evidence type="ECO:0000313" key="1">
    <source>
        <dbReference type="EMBL" id="PLX59986.1"/>
    </source>
</evidence>
<dbReference type="EMBL" id="PKUN01000030">
    <property type="protein sequence ID" value="PLX59986.1"/>
    <property type="molecule type" value="Genomic_DNA"/>
</dbReference>
<gene>
    <name evidence="1" type="ORF">C0630_19060</name>
</gene>
<reference evidence="1 2" key="1">
    <citation type="submission" date="2017-11" db="EMBL/GenBank/DDBJ databases">
        <title>Genome-resolved metagenomics identifies genetic mobility, metabolic interactions, and unexpected diversity in perchlorate-reducing communities.</title>
        <authorList>
            <person name="Barnum T.P."/>
            <person name="Figueroa I.A."/>
            <person name="Carlstrom C.I."/>
            <person name="Lucas L.N."/>
            <person name="Engelbrektson A.L."/>
            <person name="Coates J.D."/>
        </authorList>
    </citation>
    <scope>NUCLEOTIDE SEQUENCE [LARGE SCALE GENOMIC DNA]</scope>
    <source>
        <strain evidence="1">BM301</strain>
    </source>
</reference>